<keyword evidence="3" id="KW-1185">Reference proteome</keyword>
<feature type="region of interest" description="Disordered" evidence="1">
    <location>
        <begin position="1"/>
        <end position="22"/>
    </location>
</feature>
<protein>
    <submittedName>
        <fullName evidence="2">Uncharacterized protein</fullName>
    </submittedName>
</protein>
<comment type="caution">
    <text evidence="2">The sequence shown here is derived from an EMBL/GenBank/DDBJ whole genome shotgun (WGS) entry which is preliminary data.</text>
</comment>
<evidence type="ECO:0000313" key="2">
    <source>
        <dbReference type="EMBL" id="MED6212929.1"/>
    </source>
</evidence>
<feature type="compositionally biased region" description="Basic and acidic residues" evidence="1">
    <location>
        <begin position="1"/>
        <end position="17"/>
    </location>
</feature>
<reference evidence="2 3" key="1">
    <citation type="journal article" date="2023" name="Plants (Basel)">
        <title>Bridging the Gap: Combining Genomics and Transcriptomics Approaches to Understand Stylosanthes scabra, an Orphan Legume from the Brazilian Caatinga.</title>
        <authorList>
            <person name="Ferreira-Neto J.R.C."/>
            <person name="da Silva M.D."/>
            <person name="Binneck E."/>
            <person name="de Melo N.F."/>
            <person name="da Silva R.H."/>
            <person name="de Melo A.L.T.M."/>
            <person name="Pandolfi V."/>
            <person name="Bustamante F.O."/>
            <person name="Brasileiro-Vidal A.C."/>
            <person name="Benko-Iseppon A.M."/>
        </authorList>
    </citation>
    <scope>NUCLEOTIDE SEQUENCE [LARGE SCALE GENOMIC DNA]</scope>
    <source>
        <tissue evidence="2">Leaves</tissue>
    </source>
</reference>
<dbReference type="EMBL" id="JASCZI010243243">
    <property type="protein sequence ID" value="MED6212929.1"/>
    <property type="molecule type" value="Genomic_DNA"/>
</dbReference>
<dbReference type="Proteomes" id="UP001341840">
    <property type="component" value="Unassembled WGS sequence"/>
</dbReference>
<evidence type="ECO:0000256" key="1">
    <source>
        <dbReference type="SAM" id="MobiDB-lite"/>
    </source>
</evidence>
<proteinExistence type="predicted"/>
<feature type="region of interest" description="Disordered" evidence="1">
    <location>
        <begin position="177"/>
        <end position="202"/>
    </location>
</feature>
<accession>A0ABU6YRW5</accession>
<gene>
    <name evidence="2" type="ORF">PIB30_088192</name>
</gene>
<name>A0ABU6YRW5_9FABA</name>
<sequence length="270" mass="30574">MGTHTRADLGQEFREEAAENSPKKKVTLMKKEGSRVNVSVDPLVEYIINGSWKFELVLVGSEEWANEAVDESQSLTSCPFPLGFRPCTKEKDMHKKIQSGVLATCLGLENNKEIDKEDSINLEKESDDELLKNLVDRNGNKKKVGGLKLKKSRASQTQRILLGSSKRILQTRFSSCKEGHKDMSKKEPGGTAREVKSENRSEINENNFATIKERNDSEKSDGTIEEANETKYACEDAGMNFDEENHDVVLRDILNTTRSRRRRQDRKHGN</sequence>
<evidence type="ECO:0000313" key="3">
    <source>
        <dbReference type="Proteomes" id="UP001341840"/>
    </source>
</evidence>
<organism evidence="2 3">
    <name type="scientific">Stylosanthes scabra</name>
    <dbReference type="NCBI Taxonomy" id="79078"/>
    <lineage>
        <taxon>Eukaryota</taxon>
        <taxon>Viridiplantae</taxon>
        <taxon>Streptophyta</taxon>
        <taxon>Embryophyta</taxon>
        <taxon>Tracheophyta</taxon>
        <taxon>Spermatophyta</taxon>
        <taxon>Magnoliopsida</taxon>
        <taxon>eudicotyledons</taxon>
        <taxon>Gunneridae</taxon>
        <taxon>Pentapetalae</taxon>
        <taxon>rosids</taxon>
        <taxon>fabids</taxon>
        <taxon>Fabales</taxon>
        <taxon>Fabaceae</taxon>
        <taxon>Papilionoideae</taxon>
        <taxon>50 kb inversion clade</taxon>
        <taxon>dalbergioids sensu lato</taxon>
        <taxon>Dalbergieae</taxon>
        <taxon>Pterocarpus clade</taxon>
        <taxon>Stylosanthes</taxon>
    </lineage>
</organism>